<evidence type="ECO:0000256" key="3">
    <source>
        <dbReference type="ARBA" id="ARBA00022729"/>
    </source>
</evidence>
<reference evidence="7" key="1">
    <citation type="submission" date="2023-07" db="EMBL/GenBank/DDBJ databases">
        <title>Verminephrobacter genomes.</title>
        <authorList>
            <person name="Lund M.B."/>
        </authorList>
    </citation>
    <scope>NUCLEOTIDE SEQUENCE [LARGE SCALE GENOMIC DNA]</scope>
    <source>
        <strain evidence="7">AtM5-05</strain>
    </source>
</reference>
<dbReference type="SUPFAM" id="SSF53850">
    <property type="entry name" value="Periplasmic binding protein-like II"/>
    <property type="match status" value="1"/>
</dbReference>
<proteinExistence type="inferred from homology"/>
<evidence type="ECO:0000313" key="7">
    <source>
        <dbReference type="Proteomes" id="UP001208935"/>
    </source>
</evidence>
<dbReference type="Pfam" id="PF00497">
    <property type="entry name" value="SBP_bac_3"/>
    <property type="match status" value="1"/>
</dbReference>
<comment type="caution">
    <text evidence="6">The sequence shown here is derived from an EMBL/GenBank/DDBJ whole genome shotgun (WGS) entry which is preliminary data.</text>
</comment>
<gene>
    <name evidence="6" type="ORF">D5039_03160</name>
</gene>
<evidence type="ECO:0000256" key="1">
    <source>
        <dbReference type="ARBA" id="ARBA00010333"/>
    </source>
</evidence>
<dbReference type="PANTHER" id="PTHR30085:SF6">
    <property type="entry name" value="ABC TRANSPORTER GLUTAMINE-BINDING PROTEIN GLNH"/>
    <property type="match status" value="1"/>
</dbReference>
<feature type="domain" description="Solute-binding protein family 3/N-terminal" evidence="5">
    <location>
        <begin position="43"/>
        <end position="269"/>
    </location>
</feature>
<protein>
    <submittedName>
        <fullName evidence="6">Amino acid ABC transporter</fullName>
    </submittedName>
</protein>
<dbReference type="SMART" id="SM00062">
    <property type="entry name" value="PBPb"/>
    <property type="match status" value="1"/>
</dbReference>
<evidence type="ECO:0000313" key="6">
    <source>
        <dbReference type="EMBL" id="MCW5320213.1"/>
    </source>
</evidence>
<dbReference type="GeneID" id="77322114"/>
<dbReference type="InterPro" id="IPR001638">
    <property type="entry name" value="Solute-binding_3/MltF_N"/>
</dbReference>
<feature type="chain" id="PRO_5045367666" evidence="4">
    <location>
        <begin position="30"/>
        <end position="281"/>
    </location>
</feature>
<name>A0ABT3KPG8_9BURK</name>
<dbReference type="InterPro" id="IPR051455">
    <property type="entry name" value="Bact_solute-bind_prot3"/>
</dbReference>
<dbReference type="CDD" id="cd13696">
    <property type="entry name" value="PBP2_Atu4678_like"/>
    <property type="match status" value="1"/>
</dbReference>
<dbReference type="Proteomes" id="UP001208935">
    <property type="component" value="Unassembled WGS sequence"/>
</dbReference>
<keyword evidence="7" id="KW-1185">Reference proteome</keyword>
<comment type="similarity">
    <text evidence="1">Belongs to the bacterial solute-binding protein 3 family.</text>
</comment>
<evidence type="ECO:0000256" key="4">
    <source>
        <dbReference type="SAM" id="SignalP"/>
    </source>
</evidence>
<evidence type="ECO:0000256" key="2">
    <source>
        <dbReference type="ARBA" id="ARBA00022448"/>
    </source>
</evidence>
<keyword evidence="2" id="KW-0813">Transport</keyword>
<dbReference type="PANTHER" id="PTHR30085">
    <property type="entry name" value="AMINO ACID ABC TRANSPORTER PERMEASE"/>
    <property type="match status" value="1"/>
</dbReference>
<accession>A0ABT3KPG8</accession>
<dbReference type="EMBL" id="QZCW01000001">
    <property type="protein sequence ID" value="MCW5320213.1"/>
    <property type="molecule type" value="Genomic_DNA"/>
</dbReference>
<feature type="signal peptide" evidence="4">
    <location>
        <begin position="1"/>
        <end position="29"/>
    </location>
</feature>
<dbReference type="RefSeq" id="WP_010102753.1">
    <property type="nucleotide sequence ID" value="NZ_QZCW01000001.1"/>
</dbReference>
<dbReference type="Gene3D" id="3.40.190.10">
    <property type="entry name" value="Periplasmic binding protein-like II"/>
    <property type="match status" value="2"/>
</dbReference>
<organism evidence="6 7">
    <name type="scientific">Verminephrobacter aporrectodeae subsp. tuberculatae</name>
    <dbReference type="NCBI Taxonomy" id="1110392"/>
    <lineage>
        <taxon>Bacteria</taxon>
        <taxon>Pseudomonadati</taxon>
        <taxon>Pseudomonadota</taxon>
        <taxon>Betaproteobacteria</taxon>
        <taxon>Burkholderiales</taxon>
        <taxon>Comamonadaceae</taxon>
        <taxon>Verminephrobacter</taxon>
    </lineage>
</organism>
<keyword evidence="3 4" id="KW-0732">Signal</keyword>
<sequence>MKLKSLQVRAAAIAVTIAAGAMSSGAALAQSSSTLDKILATKTLRCGVQLDFPPAGFRTAQNEPEGYDVAYCKDMAKSLGVTAQIVETPSAERIPALVSNRIDVLVASTSVTPQRAMTVAFSQPYVSFINVVLTTKDSGVQKFDDLKGRSVGGVTGTTTEQELRARFDQWKNPKGKFTGYGSESETYLALTQRKIDGVIVSAGTAGALIKSGQFPSLVTKGPAPSPADLAGIAVRKSDTDLMRWVNVFVWNQVRTGRYKELYATYFGDGKAPALNVEGVDY</sequence>
<evidence type="ECO:0000259" key="5">
    <source>
        <dbReference type="SMART" id="SM00062"/>
    </source>
</evidence>